<accession>A0ABT4QEY2</accession>
<proteinExistence type="predicted"/>
<dbReference type="InterPro" id="IPR003740">
    <property type="entry name" value="YitT"/>
</dbReference>
<dbReference type="EMBL" id="JAQAGZ010000017">
    <property type="protein sequence ID" value="MCZ8515439.1"/>
    <property type="molecule type" value="Genomic_DNA"/>
</dbReference>
<keyword evidence="1" id="KW-1133">Transmembrane helix</keyword>
<protein>
    <submittedName>
        <fullName evidence="2">YitT family protein</fullName>
    </submittedName>
</protein>
<keyword evidence="3" id="KW-1185">Reference proteome</keyword>
<feature type="transmembrane region" description="Helical" evidence="1">
    <location>
        <begin position="20"/>
        <end position="37"/>
    </location>
</feature>
<name>A0ABT4QEY2_9BACL</name>
<dbReference type="Pfam" id="PF02588">
    <property type="entry name" value="YitT_membrane"/>
    <property type="match status" value="1"/>
</dbReference>
<keyword evidence="1" id="KW-0472">Membrane</keyword>
<evidence type="ECO:0000313" key="2">
    <source>
        <dbReference type="EMBL" id="MCZ8515439.1"/>
    </source>
</evidence>
<evidence type="ECO:0000313" key="3">
    <source>
        <dbReference type="Proteomes" id="UP001527882"/>
    </source>
</evidence>
<gene>
    <name evidence="2" type="ORF">O9H85_24135</name>
</gene>
<keyword evidence="1" id="KW-0812">Transmembrane</keyword>
<dbReference type="Proteomes" id="UP001527882">
    <property type="component" value="Unassembled WGS sequence"/>
</dbReference>
<dbReference type="RefSeq" id="WP_269883962.1">
    <property type="nucleotide sequence ID" value="NZ_JAQAGZ010000017.1"/>
</dbReference>
<organism evidence="2 3">
    <name type="scientific">Paenibacillus gyeongsangnamensis</name>
    <dbReference type="NCBI Taxonomy" id="3388067"/>
    <lineage>
        <taxon>Bacteria</taxon>
        <taxon>Bacillati</taxon>
        <taxon>Bacillota</taxon>
        <taxon>Bacilli</taxon>
        <taxon>Bacillales</taxon>
        <taxon>Paenibacillaceae</taxon>
        <taxon>Paenibacillus</taxon>
    </lineage>
</organism>
<reference evidence="2 3" key="1">
    <citation type="submission" date="2022-12" db="EMBL/GenBank/DDBJ databases">
        <title>Draft genome sequence of Paenibacillus sp. dW9.</title>
        <authorList>
            <person name="Choi E.-W."/>
            <person name="Kim D.-U."/>
        </authorList>
    </citation>
    <scope>NUCLEOTIDE SEQUENCE [LARGE SCALE GENOMIC DNA]</scope>
    <source>
        <strain evidence="3">dW9</strain>
    </source>
</reference>
<evidence type="ECO:0000256" key="1">
    <source>
        <dbReference type="SAM" id="Phobius"/>
    </source>
</evidence>
<feature type="transmembrane region" description="Helical" evidence="1">
    <location>
        <begin position="49"/>
        <end position="70"/>
    </location>
</feature>
<sequence>MPKFNLPLFILAYLYFRPLFYKSVISIIVLSLVVGFLQDLVIPYGIHNFGIGSIFGGFWMGLSLGILTRLNASLGSGSLLGKMLINAMDTPLANQSSSLIPRFIFLAFLHDLNYIIQHSEHED</sequence>
<comment type="caution">
    <text evidence="2">The sequence shown here is derived from an EMBL/GenBank/DDBJ whole genome shotgun (WGS) entry which is preliminary data.</text>
</comment>